<feature type="compositionally biased region" description="Polar residues" evidence="1">
    <location>
        <begin position="194"/>
        <end position="209"/>
    </location>
</feature>
<reference evidence="2 3" key="1">
    <citation type="journal article" date="2008" name="PLoS Genet.">
        <title>Genomic islands in the pathogenic filamentous fungus Aspergillus fumigatus.</title>
        <authorList>
            <person name="Fedorova N.D."/>
            <person name="Khaldi N."/>
            <person name="Joardar V.S."/>
            <person name="Maiti R."/>
            <person name="Amedeo P."/>
            <person name="Anderson M.J."/>
            <person name="Crabtree J."/>
            <person name="Silva J.C."/>
            <person name="Badger J.H."/>
            <person name="Albarraq A."/>
            <person name="Angiuoli S."/>
            <person name="Bussey H."/>
            <person name="Bowyer P."/>
            <person name="Cotty P.J."/>
            <person name="Dyer P.S."/>
            <person name="Egan A."/>
            <person name="Galens K."/>
            <person name="Fraser-Liggett C.M."/>
            <person name="Haas B.J."/>
            <person name="Inman J.M."/>
            <person name="Kent R."/>
            <person name="Lemieux S."/>
            <person name="Malavazi I."/>
            <person name="Orvis J."/>
            <person name="Roemer T."/>
            <person name="Ronning C.M."/>
            <person name="Sundaram J.P."/>
            <person name="Sutton G."/>
            <person name="Turner G."/>
            <person name="Venter J.C."/>
            <person name="White O.R."/>
            <person name="Whitty B.R."/>
            <person name="Youngman P."/>
            <person name="Wolfe K.H."/>
            <person name="Goldman G.H."/>
            <person name="Wortman J.R."/>
            <person name="Jiang B."/>
            <person name="Denning D.W."/>
            <person name="Nierman W.C."/>
        </authorList>
    </citation>
    <scope>NUCLEOTIDE SEQUENCE [LARGE SCALE GENOMIC DNA]</scope>
    <source>
        <strain evidence="3">ATCC 1007 / CBS 513.65 / DSM 816 / NCTC 3887 / NRRL 1</strain>
    </source>
</reference>
<sequence>MPGKRRSPVKWDDWKDKVMLLAIFEQMNMSSLDFQRLSKVMCGKYTPEALKNRFRVLNKEATVILRDRSEHFELPDTASEILPFMSGGIASSDDDEGMFIPEVVVRGELTPPPSEPSPSMQSKRNVPQEAVPENVTPNAPSSSMTWHTQSNSMHPQRKTNPNYTPIVPRRPAGNTQRPPTAPFSTTDSSFSPPRQVQAQTSGRCSPPRQQDQRITRSQKSKKSSGRPFKARSQHNDHRINPNPPMTRVEINNGPVYTHFHT</sequence>
<proteinExistence type="predicted"/>
<dbReference type="OMA" id="WKDKVML"/>
<organism evidence="2 3">
    <name type="scientific">Aspergillus clavatus (strain ATCC 1007 / CBS 513.65 / DSM 816 / NCTC 3887 / NRRL 1 / QM 1276 / 107)</name>
    <dbReference type="NCBI Taxonomy" id="344612"/>
    <lineage>
        <taxon>Eukaryota</taxon>
        <taxon>Fungi</taxon>
        <taxon>Dikarya</taxon>
        <taxon>Ascomycota</taxon>
        <taxon>Pezizomycotina</taxon>
        <taxon>Eurotiomycetes</taxon>
        <taxon>Eurotiomycetidae</taxon>
        <taxon>Eurotiales</taxon>
        <taxon>Aspergillaceae</taxon>
        <taxon>Aspergillus</taxon>
        <taxon>Aspergillus subgen. Fumigati</taxon>
    </lineage>
</organism>
<dbReference type="AlphaFoldDB" id="A1CS63"/>
<feature type="compositionally biased region" description="Basic residues" evidence="1">
    <location>
        <begin position="216"/>
        <end position="232"/>
    </location>
</feature>
<dbReference type="GeneID" id="4701540"/>
<feature type="region of interest" description="Disordered" evidence="1">
    <location>
        <begin position="107"/>
        <end position="261"/>
    </location>
</feature>
<evidence type="ECO:0000256" key="1">
    <source>
        <dbReference type="SAM" id="MobiDB-lite"/>
    </source>
</evidence>
<name>A1CS63_ASPCL</name>
<feature type="compositionally biased region" description="Low complexity" evidence="1">
    <location>
        <begin position="182"/>
        <end position="193"/>
    </location>
</feature>
<dbReference type="VEuPathDB" id="FungiDB:ACLA_032190"/>
<dbReference type="EMBL" id="DS027059">
    <property type="protein sequence ID" value="EAW08484.1"/>
    <property type="molecule type" value="Genomic_DNA"/>
</dbReference>
<keyword evidence="3" id="KW-1185">Reference proteome</keyword>
<accession>A1CS63</accession>
<dbReference type="Proteomes" id="UP000006701">
    <property type="component" value="Unassembled WGS sequence"/>
</dbReference>
<dbReference type="OrthoDB" id="4474853at2759"/>
<evidence type="ECO:0008006" key="4">
    <source>
        <dbReference type="Google" id="ProtNLM"/>
    </source>
</evidence>
<feature type="compositionally biased region" description="Polar residues" evidence="1">
    <location>
        <begin position="135"/>
        <end position="163"/>
    </location>
</feature>
<dbReference type="RefSeq" id="XP_001269910.1">
    <property type="nucleotide sequence ID" value="XM_001269909.1"/>
</dbReference>
<protein>
    <recommendedName>
        <fullName evidence="4">Myb-like domain-containing protein</fullName>
    </recommendedName>
</protein>
<evidence type="ECO:0000313" key="2">
    <source>
        <dbReference type="EMBL" id="EAW08484.1"/>
    </source>
</evidence>
<gene>
    <name evidence="2" type="ORF">ACLA_032190</name>
</gene>
<evidence type="ECO:0000313" key="3">
    <source>
        <dbReference type="Proteomes" id="UP000006701"/>
    </source>
</evidence>
<dbReference type="KEGG" id="act:ACLA_032190"/>
<dbReference type="STRING" id="344612.A1CS63"/>
<dbReference type="HOGENOM" id="CLU_1106886_0_0_1"/>